<dbReference type="EMBL" id="JNHM01000143">
    <property type="protein sequence ID" value="KDS45460.1"/>
    <property type="molecule type" value="Genomic_DNA"/>
</dbReference>
<reference evidence="2 3" key="1">
    <citation type="submission" date="2014-04" db="EMBL/GenBank/DDBJ databases">
        <authorList>
            <person name="Sears C."/>
            <person name="Carroll K."/>
            <person name="Sack B.R."/>
            <person name="Qadri F."/>
            <person name="Myers L.L."/>
            <person name="Chung G.-T."/>
            <person name="Escheverria P."/>
            <person name="Fraser C.M."/>
            <person name="Sadzewicz L."/>
            <person name="Shefchek K.A."/>
            <person name="Tallon L."/>
            <person name="Das S.P."/>
            <person name="Daugherty S."/>
            <person name="Mongodin E.F."/>
        </authorList>
    </citation>
    <scope>NUCLEOTIDE SEQUENCE [LARGE SCALE GENOMIC DNA]</scope>
    <source>
        <strain evidence="2 3">3975 RP4</strain>
    </source>
</reference>
<protein>
    <submittedName>
        <fullName evidence="2">Uncharacterized protein</fullName>
    </submittedName>
</protein>
<keyword evidence="1" id="KW-0472">Membrane</keyword>
<keyword evidence="1" id="KW-0812">Transmembrane</keyword>
<evidence type="ECO:0000313" key="2">
    <source>
        <dbReference type="EMBL" id="KDS45460.1"/>
    </source>
</evidence>
<gene>
    <name evidence="2" type="ORF">M099_3869</name>
</gene>
<evidence type="ECO:0000256" key="1">
    <source>
        <dbReference type="SAM" id="Phobius"/>
    </source>
</evidence>
<dbReference type="AlphaFoldDB" id="A0A069S5M9"/>
<sequence length="44" mass="5224">MNPVYVQGYTYIIFILICMYMNFHTFRMKIHIRAGVFFISADAS</sequence>
<dbReference type="Proteomes" id="UP000027661">
    <property type="component" value="Unassembled WGS sequence"/>
</dbReference>
<organism evidence="2 3">
    <name type="scientific">Phocaeicola vulgatus str. 3975 RP4</name>
    <dbReference type="NCBI Taxonomy" id="1339352"/>
    <lineage>
        <taxon>Bacteria</taxon>
        <taxon>Pseudomonadati</taxon>
        <taxon>Bacteroidota</taxon>
        <taxon>Bacteroidia</taxon>
        <taxon>Bacteroidales</taxon>
        <taxon>Bacteroidaceae</taxon>
        <taxon>Phocaeicola</taxon>
    </lineage>
</organism>
<dbReference type="PATRIC" id="fig|1339352.3.peg.3626"/>
<keyword evidence="1" id="KW-1133">Transmembrane helix</keyword>
<evidence type="ECO:0000313" key="3">
    <source>
        <dbReference type="Proteomes" id="UP000027661"/>
    </source>
</evidence>
<comment type="caution">
    <text evidence="2">The sequence shown here is derived from an EMBL/GenBank/DDBJ whole genome shotgun (WGS) entry which is preliminary data.</text>
</comment>
<accession>A0A069S5M9</accession>
<feature type="transmembrane region" description="Helical" evidence="1">
    <location>
        <begin position="6"/>
        <end position="23"/>
    </location>
</feature>
<proteinExistence type="predicted"/>
<name>A0A069S5M9_PHOVU</name>